<evidence type="ECO:0000313" key="3">
    <source>
        <dbReference type="Proteomes" id="UP000196228"/>
    </source>
</evidence>
<proteinExistence type="predicted"/>
<name>A0A1Y0HRQ2_CELCE</name>
<evidence type="ECO:0000313" key="2">
    <source>
        <dbReference type="EMBL" id="ARU50216.1"/>
    </source>
</evidence>
<accession>A0A1Y0HRQ2</accession>
<feature type="compositionally biased region" description="Basic and acidic residues" evidence="1">
    <location>
        <begin position="35"/>
        <end position="54"/>
    </location>
</feature>
<organism evidence="2 3">
    <name type="scientific">Cellulosimicrobium cellulans</name>
    <name type="common">Arthrobacter luteus</name>
    <dbReference type="NCBI Taxonomy" id="1710"/>
    <lineage>
        <taxon>Bacteria</taxon>
        <taxon>Bacillati</taxon>
        <taxon>Actinomycetota</taxon>
        <taxon>Actinomycetes</taxon>
        <taxon>Micrococcales</taxon>
        <taxon>Promicromonosporaceae</taxon>
        <taxon>Cellulosimicrobium</taxon>
    </lineage>
</organism>
<protein>
    <submittedName>
        <fullName evidence="2">Uncharacterized protein</fullName>
    </submittedName>
</protein>
<evidence type="ECO:0000256" key="1">
    <source>
        <dbReference type="SAM" id="MobiDB-lite"/>
    </source>
</evidence>
<dbReference type="KEGG" id="cceu:CBR64_00475"/>
<reference evidence="2 3" key="1">
    <citation type="submission" date="2017-05" db="EMBL/GenBank/DDBJ databases">
        <authorList>
            <person name="Song R."/>
            <person name="Chenine A.L."/>
            <person name="Ruprecht R.M."/>
        </authorList>
    </citation>
    <scope>NUCLEOTIDE SEQUENCE [LARGE SCALE GENOMIC DNA]</scope>
    <source>
        <strain evidence="2 3">PSBB019</strain>
    </source>
</reference>
<sequence length="60" mass="5824">MLAGGASTGGAGVAVLSVIVSSGVVGRAAVAASDRVSDRIDSRGVDDVGDENRTGGRRPV</sequence>
<dbReference type="Proteomes" id="UP000196228">
    <property type="component" value="Chromosome"/>
</dbReference>
<dbReference type="AlphaFoldDB" id="A0A1Y0HRQ2"/>
<dbReference type="EMBL" id="CP021383">
    <property type="protein sequence ID" value="ARU50216.1"/>
    <property type="molecule type" value="Genomic_DNA"/>
</dbReference>
<feature type="region of interest" description="Disordered" evidence="1">
    <location>
        <begin position="34"/>
        <end position="60"/>
    </location>
</feature>
<gene>
    <name evidence="2" type="ORF">CBR64_00475</name>
</gene>